<accession>A0A7X9UBF9</accession>
<dbReference type="EMBL" id="JABBCP010000001">
    <property type="protein sequence ID" value="NMF55305.1"/>
    <property type="molecule type" value="Genomic_DNA"/>
</dbReference>
<gene>
    <name evidence="3" type="ORF">HF320_03000</name>
</gene>
<sequence>MPFSIVRSDIACLDVDAVVNAANEGLIAGGGACGAIFSAAGHEQLQKACRRIAPCPTGGAMVTRGFDLPARWIIHAVGPRWIDGHHGEESLLRRAYRSALDQAAQLRVASVAFPLISAGIYGYPPAAALDVACEEIARFLSDRAGTDAGDMRVVLTVYDRQAFAASLDCYDEVALCIQDAQGEESFFACDSAVCAEAAEKSCDLGFGPGFDLDLDLHALAAPAAAPRRQARACAPRAIDETEIAELLNKLDASFSQTVLSLIDARGLTDVEVYKRANLSRQLFSKIRRDQGYKPTKATAVALAIALELSLDECNDLLERAGFSLSTSSKFDVIVRYFIERECYDIYKLNAMLFAFDQPLLGSM</sequence>
<dbReference type="SUPFAM" id="SSF52949">
    <property type="entry name" value="Macro domain-like"/>
    <property type="match status" value="1"/>
</dbReference>
<dbReference type="GO" id="GO:0003677">
    <property type="term" value="F:DNA binding"/>
    <property type="evidence" value="ECO:0007669"/>
    <property type="project" value="InterPro"/>
</dbReference>
<dbReference type="CDD" id="cd00093">
    <property type="entry name" value="HTH_XRE"/>
    <property type="match status" value="1"/>
</dbReference>
<dbReference type="InterPro" id="IPR002589">
    <property type="entry name" value="Macro_dom"/>
</dbReference>
<dbReference type="InterPro" id="IPR001387">
    <property type="entry name" value="Cro/C1-type_HTH"/>
</dbReference>
<feature type="domain" description="HTH cro/C1-type" evidence="1">
    <location>
        <begin position="258"/>
        <end position="313"/>
    </location>
</feature>
<dbReference type="SMART" id="SM00506">
    <property type="entry name" value="A1pp"/>
    <property type="match status" value="1"/>
</dbReference>
<comment type="caution">
    <text evidence="3">The sequence shown here is derived from an EMBL/GenBank/DDBJ whole genome shotgun (WGS) entry which is preliminary data.</text>
</comment>
<dbReference type="Gene3D" id="3.40.220.10">
    <property type="entry name" value="Leucine Aminopeptidase, subunit E, domain 1"/>
    <property type="match status" value="1"/>
</dbReference>
<evidence type="ECO:0000259" key="1">
    <source>
        <dbReference type="PROSITE" id="PS50943"/>
    </source>
</evidence>
<reference evidence="3 4" key="1">
    <citation type="submission" date="2020-04" db="EMBL/GenBank/DDBJ databases">
        <title>Collinsella sp. KGMB02528 nov., an anaerobic actinobacterium isolated from human feces.</title>
        <authorList>
            <person name="Han K.-I."/>
            <person name="Eom M.K."/>
            <person name="Kim J.-S."/>
            <person name="Lee K.C."/>
            <person name="Suh M.K."/>
            <person name="Park S.-H."/>
            <person name="Lee J.H."/>
            <person name="Kang S.W."/>
            <person name="Park J.-E."/>
            <person name="Oh B.S."/>
            <person name="Yu S.Y."/>
            <person name="Choi S.-H."/>
            <person name="Lee D.H."/>
            <person name="Yoon H."/>
            <person name="Kim B.-Y."/>
            <person name="Lee J.H."/>
            <person name="Lee J.-S."/>
        </authorList>
    </citation>
    <scope>NUCLEOTIDE SEQUENCE [LARGE SCALE GENOMIC DNA]</scope>
    <source>
        <strain evidence="3 4">KGMB02528</strain>
    </source>
</reference>
<dbReference type="AlphaFoldDB" id="A0A7X9UBF9"/>
<dbReference type="PANTHER" id="PTHR11106:SF27">
    <property type="entry name" value="MACRO DOMAIN-CONTAINING PROTEIN"/>
    <property type="match status" value="1"/>
</dbReference>
<dbReference type="PROSITE" id="PS50943">
    <property type="entry name" value="HTH_CROC1"/>
    <property type="match status" value="1"/>
</dbReference>
<dbReference type="Proteomes" id="UP000546970">
    <property type="component" value="Unassembled WGS sequence"/>
</dbReference>
<evidence type="ECO:0000259" key="2">
    <source>
        <dbReference type="PROSITE" id="PS51154"/>
    </source>
</evidence>
<dbReference type="Pfam" id="PF01661">
    <property type="entry name" value="Macro"/>
    <property type="match status" value="1"/>
</dbReference>
<dbReference type="InterPro" id="IPR010982">
    <property type="entry name" value="Lambda_DNA-bd_dom_sf"/>
</dbReference>
<keyword evidence="4" id="KW-1185">Reference proteome</keyword>
<dbReference type="InterPro" id="IPR043472">
    <property type="entry name" value="Macro_dom-like"/>
</dbReference>
<proteinExistence type="predicted"/>
<dbReference type="SUPFAM" id="SSF47413">
    <property type="entry name" value="lambda repressor-like DNA-binding domains"/>
    <property type="match status" value="1"/>
</dbReference>
<organism evidence="3 4">
    <name type="scientific">Collinsella acetigenes</name>
    <dbReference type="NCBI Taxonomy" id="2713419"/>
    <lineage>
        <taxon>Bacteria</taxon>
        <taxon>Bacillati</taxon>
        <taxon>Actinomycetota</taxon>
        <taxon>Coriobacteriia</taxon>
        <taxon>Coriobacteriales</taxon>
        <taxon>Coriobacteriaceae</taxon>
        <taxon>Collinsella</taxon>
    </lineage>
</organism>
<dbReference type="PROSITE" id="PS51154">
    <property type="entry name" value="MACRO"/>
    <property type="match status" value="1"/>
</dbReference>
<protein>
    <submittedName>
        <fullName evidence="3">RNase III inhibitor</fullName>
    </submittedName>
</protein>
<evidence type="ECO:0000313" key="3">
    <source>
        <dbReference type="EMBL" id="NMF55305.1"/>
    </source>
</evidence>
<feature type="domain" description="Macro" evidence="2">
    <location>
        <begin position="1"/>
        <end position="174"/>
    </location>
</feature>
<dbReference type="PANTHER" id="PTHR11106">
    <property type="entry name" value="GANGLIOSIDE INDUCED DIFFERENTIATION ASSOCIATED PROTEIN 2-RELATED"/>
    <property type="match status" value="1"/>
</dbReference>
<evidence type="ECO:0000313" key="4">
    <source>
        <dbReference type="Proteomes" id="UP000546970"/>
    </source>
</evidence>
<name>A0A7X9UBF9_9ACTN</name>
<dbReference type="RefSeq" id="WP_169276964.1">
    <property type="nucleotide sequence ID" value="NZ_JABBCP010000001.1"/>
</dbReference>